<sequence>MAMPIQIGDVIALANMCYGIAQAFGSGRKAAPVEFREVQNELYGLGQMLELLKTSVESGAFVSNTMAVTQSGLISPTHQASQSIARMITSCQATVEHLKEFARKYAPLAGVQFIEDDSGVRVRKLSSTNRQKLLLNWKRIRWVAESSNIQGIRDQISIHVQSITAVVSIVNTHATKSVQSDVHNLARYAEGHRMDLQGARAEIYGVHMGVSDAKAGISSVSAGLHMVQQEIQQNNSDIQSLNKKIETIMLWQQRDMPVQELLQQQLSSLLGRIEQLERMPPAPRVQPSPPPSAGATTLLPYPLEDGMPSPYGSSTSIAATTFYQSSNNLAGGSGPASARGVLDYSFTTVVELPASTPIKKGRAESLPSSMSELPSQTVRRISPMNSKPVEIGVQLPREADLPARGSRNCTATDIVFELCLEIRVKDGVAEFKTLCANARFHGNWTKATIEAGEYNEGLFACLCEPFEHEDEDFEPHAKILESYFLTNATVGCHYHGSVQWILHNVGDFHNNKPATLGIRNLSIQNEMKFERTFIEPIALRTAKAIVKGETGNYFAFQIRDETDGDQVAILNSMADDSFSAYLESVTFFVENAMDGSTQQIMKENIKHTNLLHYKMIGVQEIEHSGTWKRDALKYSEYVEMLVNFGPSESGEQVNLLKFHLDEVNLESNNSHDDCVVNFTMTRGEATLPGRSPQLGKVSGVAEFRFANAKSANEFLLRQKNMSDELHWLKIQHAKRNEHVMVKLFADHIEAAANDVYMKEVELVVVWDQRRNRGRILARSRDGSCYLSQTLHADVFQRFEELSRGDLFGGSAEFYRPTNKPDEKVKKYPGGVGRIQFKDSQTDNMFYARLTESAQRFGFIEPKTRPEAPKLPKNPDDKPILQRRISHMSKPQDKRYSEERHRRPNTETVALEPAIPEQNLTRPLDAEELLDLLNQAEEKSLYNMEEPNSSPNIKESRLGVPAQSDINANGDDTVPSLPGYIWTAEELEMKLKDRIKAREQKLNTLPLVDAPGEKVQLESVQDQDDSQKVLPRTAQTTPGLLSPGGDSNYPLRKTASFDTIRSKRESEKVLIPPDATGLSVFEPLNSKHRRSNSTSGPQASQTFPNFTGRSSELNIVPGESISDRPIIQSPDNYNSGDRDDVFEPLNPQISSYDDAEGEPSPRNLPSSLDLLYTESEEFESAESTRLSSLSIIKTSHGIRAYWLTAMAEFGKLPRGTLVWCNESDIQAKKFELGVQYLRVQSYEGGPSAWVSKKILRQGRYYAMKNNYKFEEDGEKVKLRPEDIMVPLKEDTAGEETGTKIRVAHLTEKYTVSVERDWIREINLTI</sequence>
<feature type="region of interest" description="Disordered" evidence="2">
    <location>
        <begin position="1017"/>
        <end position="1051"/>
    </location>
</feature>
<dbReference type="PANTHER" id="PTHR38886">
    <property type="entry name" value="SESA DOMAIN-CONTAINING PROTEIN"/>
    <property type="match status" value="1"/>
</dbReference>
<dbReference type="PANTHER" id="PTHR38886:SF1">
    <property type="entry name" value="NACHT-NTPASE AND P-LOOP NTPASES N-TERMINAL DOMAIN-CONTAINING PROTEIN"/>
    <property type="match status" value="1"/>
</dbReference>
<keyword evidence="1" id="KW-0175">Coiled coil</keyword>
<gene>
    <name evidence="3" type="ORF">TWF694_009929</name>
</gene>
<name>A0AAV9XCT6_9PEZI</name>
<dbReference type="Proteomes" id="UP001365542">
    <property type="component" value="Unassembled WGS sequence"/>
</dbReference>
<protein>
    <recommendedName>
        <fullName evidence="5">Fungal N-terminal domain-containing protein</fullName>
    </recommendedName>
</protein>
<comment type="caution">
    <text evidence="3">The sequence shown here is derived from an EMBL/GenBank/DDBJ whole genome shotgun (WGS) entry which is preliminary data.</text>
</comment>
<dbReference type="EMBL" id="JAVHJO010000006">
    <property type="protein sequence ID" value="KAK6539728.1"/>
    <property type="molecule type" value="Genomic_DNA"/>
</dbReference>
<organism evidence="3 4">
    <name type="scientific">Orbilia ellipsospora</name>
    <dbReference type="NCBI Taxonomy" id="2528407"/>
    <lineage>
        <taxon>Eukaryota</taxon>
        <taxon>Fungi</taxon>
        <taxon>Dikarya</taxon>
        <taxon>Ascomycota</taxon>
        <taxon>Pezizomycotina</taxon>
        <taxon>Orbiliomycetes</taxon>
        <taxon>Orbiliales</taxon>
        <taxon>Orbiliaceae</taxon>
        <taxon>Orbilia</taxon>
    </lineage>
</organism>
<feature type="region of interest" description="Disordered" evidence="2">
    <location>
        <begin position="860"/>
        <end position="905"/>
    </location>
</feature>
<reference evidence="3 4" key="1">
    <citation type="submission" date="2019-10" db="EMBL/GenBank/DDBJ databases">
        <authorList>
            <person name="Palmer J.M."/>
        </authorList>
    </citation>
    <scope>NUCLEOTIDE SEQUENCE [LARGE SCALE GENOMIC DNA]</scope>
    <source>
        <strain evidence="3 4">TWF694</strain>
    </source>
</reference>
<evidence type="ECO:0000313" key="4">
    <source>
        <dbReference type="Proteomes" id="UP001365542"/>
    </source>
</evidence>
<accession>A0AAV9XCT6</accession>
<feature type="compositionally biased region" description="Basic and acidic residues" evidence="2">
    <location>
        <begin position="861"/>
        <end position="879"/>
    </location>
</feature>
<keyword evidence="4" id="KW-1185">Reference proteome</keyword>
<proteinExistence type="predicted"/>
<evidence type="ECO:0000313" key="3">
    <source>
        <dbReference type="EMBL" id="KAK6539728.1"/>
    </source>
</evidence>
<evidence type="ECO:0000256" key="2">
    <source>
        <dbReference type="SAM" id="MobiDB-lite"/>
    </source>
</evidence>
<evidence type="ECO:0000256" key="1">
    <source>
        <dbReference type="SAM" id="Coils"/>
    </source>
</evidence>
<feature type="compositionally biased region" description="Basic and acidic residues" evidence="2">
    <location>
        <begin position="889"/>
        <end position="904"/>
    </location>
</feature>
<feature type="coiled-coil region" evidence="1">
    <location>
        <begin position="224"/>
        <end position="279"/>
    </location>
</feature>
<feature type="region of interest" description="Disordered" evidence="2">
    <location>
        <begin position="1076"/>
        <end position="1164"/>
    </location>
</feature>
<feature type="compositionally biased region" description="Polar residues" evidence="2">
    <location>
        <begin position="1091"/>
        <end position="1112"/>
    </location>
</feature>
<evidence type="ECO:0008006" key="5">
    <source>
        <dbReference type="Google" id="ProtNLM"/>
    </source>
</evidence>